<dbReference type="PROSITE" id="PS50928">
    <property type="entry name" value="ABC_TM1"/>
    <property type="match status" value="1"/>
</dbReference>
<dbReference type="Gene3D" id="1.10.3720.10">
    <property type="entry name" value="MetI-like"/>
    <property type="match status" value="1"/>
</dbReference>
<evidence type="ECO:0000313" key="12">
    <source>
        <dbReference type="Proteomes" id="UP000283805"/>
    </source>
</evidence>
<evidence type="ECO:0000256" key="1">
    <source>
        <dbReference type="ARBA" id="ARBA00004651"/>
    </source>
</evidence>
<evidence type="ECO:0000256" key="5">
    <source>
        <dbReference type="ARBA" id="ARBA00022597"/>
    </source>
</evidence>
<feature type="transmembrane region" description="Helical" evidence="9">
    <location>
        <begin position="209"/>
        <end position="231"/>
    </location>
</feature>
<evidence type="ECO:0000256" key="4">
    <source>
        <dbReference type="ARBA" id="ARBA00022475"/>
    </source>
</evidence>
<organism evidence="11 12">
    <name type="scientific">Halopiger aswanensis</name>
    <dbReference type="NCBI Taxonomy" id="148449"/>
    <lineage>
        <taxon>Archaea</taxon>
        <taxon>Methanobacteriati</taxon>
        <taxon>Methanobacteriota</taxon>
        <taxon>Stenosarchaea group</taxon>
        <taxon>Halobacteria</taxon>
        <taxon>Halobacteriales</taxon>
        <taxon>Natrialbaceae</taxon>
        <taxon>Halopiger</taxon>
    </lineage>
</organism>
<evidence type="ECO:0000313" key="11">
    <source>
        <dbReference type="EMBL" id="RKD95543.1"/>
    </source>
</evidence>
<dbReference type="GO" id="GO:0055085">
    <property type="term" value="P:transmembrane transport"/>
    <property type="evidence" value="ECO:0007669"/>
    <property type="project" value="InterPro"/>
</dbReference>
<dbReference type="AlphaFoldDB" id="A0A3R7GW94"/>
<dbReference type="Proteomes" id="UP000283805">
    <property type="component" value="Unassembled WGS sequence"/>
</dbReference>
<feature type="transmembrane region" description="Helical" evidence="9">
    <location>
        <begin position="35"/>
        <end position="57"/>
    </location>
</feature>
<feature type="transmembrane region" description="Helical" evidence="9">
    <location>
        <begin position="132"/>
        <end position="156"/>
    </location>
</feature>
<comment type="similarity">
    <text evidence="2">Belongs to the binding-protein-dependent transport system permease family. MalFG subfamily.</text>
</comment>
<feature type="transmembrane region" description="Helical" evidence="9">
    <location>
        <begin position="168"/>
        <end position="188"/>
    </location>
</feature>
<evidence type="ECO:0000256" key="8">
    <source>
        <dbReference type="ARBA" id="ARBA00023136"/>
    </source>
</evidence>
<dbReference type="GO" id="GO:0005886">
    <property type="term" value="C:plasma membrane"/>
    <property type="evidence" value="ECO:0007669"/>
    <property type="project" value="UniProtKB-SubCell"/>
</dbReference>
<dbReference type="InterPro" id="IPR000515">
    <property type="entry name" value="MetI-like"/>
</dbReference>
<gene>
    <name evidence="11" type="ORF">ATJ93_2401</name>
</gene>
<evidence type="ECO:0000256" key="7">
    <source>
        <dbReference type="ARBA" id="ARBA00022989"/>
    </source>
</evidence>
<dbReference type="EMBL" id="RAPO01000002">
    <property type="protein sequence ID" value="RKD95543.1"/>
    <property type="molecule type" value="Genomic_DNA"/>
</dbReference>
<feature type="transmembrane region" description="Helical" evidence="9">
    <location>
        <begin position="101"/>
        <end position="120"/>
    </location>
</feature>
<comment type="subcellular location">
    <subcellularLocation>
        <location evidence="1 9">Cell membrane</location>
        <topology evidence="1 9">Multi-pass membrane protein</topology>
    </subcellularLocation>
</comment>
<protein>
    <submittedName>
        <fullName evidence="11">Carbohydrate ABC transporter membrane protein 2 (CUT1 family)</fullName>
    </submittedName>
</protein>
<proteinExistence type="inferred from homology"/>
<keyword evidence="4" id="KW-1003">Cell membrane</keyword>
<keyword evidence="3 9" id="KW-0813">Transport</keyword>
<keyword evidence="12" id="KW-1185">Reference proteome</keyword>
<comment type="caution">
    <text evidence="11">The sequence shown here is derived from an EMBL/GenBank/DDBJ whole genome shotgun (WGS) entry which is preliminary data.</text>
</comment>
<dbReference type="InterPro" id="IPR035906">
    <property type="entry name" value="MetI-like_sf"/>
</dbReference>
<feature type="domain" description="ABC transmembrane type-1" evidence="10">
    <location>
        <begin position="97"/>
        <end position="288"/>
    </location>
</feature>
<name>A0A3R7GW94_9EURY</name>
<evidence type="ECO:0000259" key="10">
    <source>
        <dbReference type="PROSITE" id="PS50928"/>
    </source>
</evidence>
<dbReference type="SUPFAM" id="SSF161098">
    <property type="entry name" value="MetI-like"/>
    <property type="match status" value="1"/>
</dbReference>
<dbReference type="CDD" id="cd06261">
    <property type="entry name" value="TM_PBP2"/>
    <property type="match status" value="1"/>
</dbReference>
<feature type="transmembrane region" description="Helical" evidence="9">
    <location>
        <begin position="269"/>
        <end position="288"/>
    </location>
</feature>
<keyword evidence="7 9" id="KW-1133">Transmembrane helix</keyword>
<dbReference type="Pfam" id="PF00528">
    <property type="entry name" value="BPD_transp_1"/>
    <property type="match status" value="1"/>
</dbReference>
<keyword evidence="8 9" id="KW-0472">Membrane</keyword>
<evidence type="ECO:0000256" key="3">
    <source>
        <dbReference type="ARBA" id="ARBA00022448"/>
    </source>
</evidence>
<accession>A0A3R7GW94</accession>
<sequence>MATDTQPDPASVPEGESNAGFLWLGPERTAQAKRVGFHALLWSLIALVLFPVFWMFVVSVNQTSFEAFIGDPVGWAANANLEGYRDVWFGSDFRYWFRNSLLVSIGATILSIAVCTLGAYSIGRLRYRGRKAVATFLLITQMFPAILIAIPLFLVFRDIGLFNTLTGLVIAYVAFTLPFAIWMLRGFYENLPESLEEAAMIDGSTRFGAVVRVILPLSAPAIATTAIFTWVQAWNEFVFALILINDSQTQTLPPGMSQWVGQYALQWDMLMAGALGATLPMLIVFFLLQSYIVKGLAEGAVKS</sequence>
<evidence type="ECO:0000256" key="2">
    <source>
        <dbReference type="ARBA" id="ARBA00009047"/>
    </source>
</evidence>
<dbReference type="PANTHER" id="PTHR32243">
    <property type="entry name" value="MALTOSE TRANSPORT SYSTEM PERMEASE-RELATED"/>
    <property type="match status" value="1"/>
</dbReference>
<keyword evidence="5" id="KW-0762">Sugar transport</keyword>
<dbReference type="RefSeq" id="WP_211334048.1">
    <property type="nucleotide sequence ID" value="NZ_RAPO01000002.1"/>
</dbReference>
<evidence type="ECO:0000256" key="9">
    <source>
        <dbReference type="RuleBase" id="RU363032"/>
    </source>
</evidence>
<dbReference type="PANTHER" id="PTHR32243:SF50">
    <property type="entry name" value="MALTOSE_MALTODEXTRIN TRANSPORT SYSTEM PERMEASE PROTEIN MALG"/>
    <property type="match status" value="1"/>
</dbReference>
<reference evidence="11 12" key="1">
    <citation type="submission" date="2018-09" db="EMBL/GenBank/DDBJ databases">
        <title>Genomic Encyclopedia of Archaeal and Bacterial Type Strains, Phase II (KMG-II): from individual species to whole genera.</title>
        <authorList>
            <person name="Goeker M."/>
        </authorList>
    </citation>
    <scope>NUCLEOTIDE SEQUENCE [LARGE SCALE GENOMIC DNA]</scope>
    <source>
        <strain evidence="11 12">DSM 13151</strain>
    </source>
</reference>
<dbReference type="InterPro" id="IPR050901">
    <property type="entry name" value="BP-dep_ABC_trans_perm"/>
</dbReference>
<keyword evidence="6 9" id="KW-0812">Transmembrane</keyword>
<evidence type="ECO:0000256" key="6">
    <source>
        <dbReference type="ARBA" id="ARBA00022692"/>
    </source>
</evidence>
<dbReference type="OrthoDB" id="57451at2157"/>